<comment type="caution">
    <text evidence="2">The sequence shown here is derived from an EMBL/GenBank/DDBJ whole genome shotgun (WGS) entry which is preliminary data.</text>
</comment>
<evidence type="ECO:0000313" key="2">
    <source>
        <dbReference type="EMBL" id="MFC0209837.1"/>
    </source>
</evidence>
<keyword evidence="3" id="KW-1185">Reference proteome</keyword>
<evidence type="ECO:0000313" key="3">
    <source>
        <dbReference type="Proteomes" id="UP001589755"/>
    </source>
</evidence>
<dbReference type="Proteomes" id="UP001589755">
    <property type="component" value="Unassembled WGS sequence"/>
</dbReference>
<feature type="chain" id="PRO_5046712181" evidence="1">
    <location>
        <begin position="17"/>
        <end position="146"/>
    </location>
</feature>
<reference evidence="2 3" key="1">
    <citation type="submission" date="2024-09" db="EMBL/GenBank/DDBJ databases">
        <authorList>
            <person name="Sun Q."/>
            <person name="Mori K."/>
        </authorList>
    </citation>
    <scope>NUCLEOTIDE SEQUENCE [LARGE SCALE GENOMIC DNA]</scope>
    <source>
        <strain evidence="2 3">CCM 8543</strain>
    </source>
</reference>
<accession>A0ABV6DB59</accession>
<organism evidence="2 3">
    <name type="scientific">Chelativorans intermedius</name>
    <dbReference type="NCBI Taxonomy" id="515947"/>
    <lineage>
        <taxon>Bacteria</taxon>
        <taxon>Pseudomonadati</taxon>
        <taxon>Pseudomonadota</taxon>
        <taxon>Alphaproteobacteria</taxon>
        <taxon>Hyphomicrobiales</taxon>
        <taxon>Phyllobacteriaceae</taxon>
        <taxon>Chelativorans</taxon>
    </lineage>
</organism>
<protein>
    <submittedName>
        <fullName evidence="2">Uncharacterized protein</fullName>
    </submittedName>
</protein>
<keyword evidence="1" id="KW-0732">Signal</keyword>
<evidence type="ECO:0000256" key="1">
    <source>
        <dbReference type="SAM" id="SignalP"/>
    </source>
</evidence>
<proteinExistence type="predicted"/>
<sequence>MLLMVAALLPAGAASAACPQALAVYREAGGESGLEFTPATRQDVRNAFRLLLPGRRPLEGEVAWPRAGGQPEGRLAASGAQAGGALWHGAIQAIDRQGRIGPLPAADEDATERLILVDLSRALRSGVPGGAALPGIDVYSLSGCQE</sequence>
<name>A0ABV6DB59_9HYPH</name>
<dbReference type="EMBL" id="JBHLXD010000030">
    <property type="protein sequence ID" value="MFC0209837.1"/>
    <property type="molecule type" value="Genomic_DNA"/>
</dbReference>
<gene>
    <name evidence="2" type="ORF">ACFFJ2_15650</name>
</gene>
<feature type="signal peptide" evidence="1">
    <location>
        <begin position="1"/>
        <end position="16"/>
    </location>
</feature>